<reference evidence="1 2" key="1">
    <citation type="journal article" date="2016" name="Nat. Commun.">
        <title>Thousands of microbial genomes shed light on interconnected biogeochemical processes in an aquifer system.</title>
        <authorList>
            <person name="Anantharaman K."/>
            <person name="Brown C.T."/>
            <person name="Hug L.A."/>
            <person name="Sharon I."/>
            <person name="Castelle C.J."/>
            <person name="Probst A.J."/>
            <person name="Thomas B.C."/>
            <person name="Singh A."/>
            <person name="Wilkins M.J."/>
            <person name="Karaoz U."/>
            <person name="Brodie E.L."/>
            <person name="Williams K.H."/>
            <person name="Hubbard S.S."/>
            <person name="Banfield J.F."/>
        </authorList>
    </citation>
    <scope>NUCLEOTIDE SEQUENCE [LARGE SCALE GENOMIC DNA]</scope>
</reference>
<sequence length="182" mass="19331">MSNRNKKIIGAILLTITVIGFVVVLSGRGGNSPATKLPAFLSEANEASSVTINTGARYVHTDKSFSFLYPEGFTPKLQSDGEDGEVVVLEDGEIGVQIAAIPFDEDIALTPERIKQDLPDLITERTEIVSVGGAQAVAFKSTNASTASSNEVWFVHAGKLYLVSAPSGSEALVSGIIKTWEF</sequence>
<dbReference type="Proteomes" id="UP000178168">
    <property type="component" value="Unassembled WGS sequence"/>
</dbReference>
<gene>
    <name evidence="1" type="ORF">A2591_02340</name>
</gene>
<dbReference type="AlphaFoldDB" id="A0A1G2SLZ4"/>
<protein>
    <recommendedName>
        <fullName evidence="3">DUF4367 domain-containing protein</fullName>
    </recommendedName>
</protein>
<evidence type="ECO:0008006" key="3">
    <source>
        <dbReference type="Google" id="ProtNLM"/>
    </source>
</evidence>
<organism evidence="1 2">
    <name type="scientific">Candidatus Yonathbacteria bacterium RIFOXYD1_FULL_52_36</name>
    <dbReference type="NCBI Taxonomy" id="1802730"/>
    <lineage>
        <taxon>Bacteria</taxon>
        <taxon>Candidatus Yonathiibacteriota</taxon>
    </lineage>
</organism>
<accession>A0A1G2SLZ4</accession>
<evidence type="ECO:0000313" key="2">
    <source>
        <dbReference type="Proteomes" id="UP000178168"/>
    </source>
</evidence>
<dbReference type="STRING" id="1802730.A2591_02340"/>
<proteinExistence type="predicted"/>
<name>A0A1G2SLZ4_9BACT</name>
<evidence type="ECO:0000313" key="1">
    <source>
        <dbReference type="EMBL" id="OHA85996.1"/>
    </source>
</evidence>
<dbReference type="EMBL" id="MHUZ01000011">
    <property type="protein sequence ID" value="OHA85996.1"/>
    <property type="molecule type" value="Genomic_DNA"/>
</dbReference>
<comment type="caution">
    <text evidence="1">The sequence shown here is derived from an EMBL/GenBank/DDBJ whole genome shotgun (WGS) entry which is preliminary data.</text>
</comment>